<dbReference type="RefSeq" id="WP_144044169.1">
    <property type="nucleotide sequence ID" value="NZ_CP072931.1"/>
</dbReference>
<reference evidence="1" key="2">
    <citation type="submission" date="2021-04" db="EMBL/GenBank/DDBJ databases">
        <authorList>
            <person name="Wen M.-L."/>
            <person name="Han X.-L."/>
            <person name="Xiong J."/>
        </authorList>
    </citation>
    <scope>NUCLEOTIDE SEQUENCE</scope>
    <source>
        <strain evidence="1">AGR0001</strain>
    </source>
</reference>
<name>A0A8B1NM05_9ACTN</name>
<evidence type="ECO:0000313" key="2">
    <source>
        <dbReference type="Proteomes" id="UP000009036"/>
    </source>
</evidence>
<dbReference type="Proteomes" id="UP000009036">
    <property type="component" value="Chromosome"/>
</dbReference>
<dbReference type="OrthoDB" id="3698213at2"/>
<dbReference type="KEGG" id="sauh:SU9_028920"/>
<reference evidence="1" key="1">
    <citation type="journal article" date="2012" name="J. Bacteriol.">
        <title>Genome Sequence of Streptomyces auratus Strain AGR0001, a Phoslactomycin-Producing Actinomycete.</title>
        <authorList>
            <person name="Han X."/>
            <person name="Li M."/>
            <person name="Ding Z."/>
            <person name="Zhao J."/>
            <person name="Ji K."/>
            <person name="Wen M."/>
            <person name="Lu T."/>
        </authorList>
    </citation>
    <scope>NUCLEOTIDE SEQUENCE</scope>
    <source>
        <strain evidence="1">AGR0001</strain>
    </source>
</reference>
<accession>A0A8B1NM05</accession>
<dbReference type="EMBL" id="CP072931">
    <property type="protein sequence ID" value="QTZ94978.1"/>
    <property type="molecule type" value="Genomic_DNA"/>
</dbReference>
<sequence>MLHTREAWALAAVGRTAAFRRATAQARGALAHATTDQDPYWIAYFDEAELAGVTGGRLLELARRHPHEHAHTAAEEIRMALDQRGPEANRSHALDWIGLAECHVLVGDVTGAVDNTHHAVDAAAHTQSGRVRKQLAQLYPYTVGRDIPGPLREARNQIRDLPAT</sequence>
<dbReference type="AlphaFoldDB" id="A0A8B1NM05"/>
<organism evidence="1 2">
    <name type="scientific">Streptomyces auratus AGR0001</name>
    <dbReference type="NCBI Taxonomy" id="1160718"/>
    <lineage>
        <taxon>Bacteria</taxon>
        <taxon>Bacillati</taxon>
        <taxon>Actinomycetota</taxon>
        <taxon>Actinomycetes</taxon>
        <taxon>Kitasatosporales</taxon>
        <taxon>Streptomycetaceae</taxon>
        <taxon>Streptomyces</taxon>
    </lineage>
</organism>
<evidence type="ECO:0000313" key="1">
    <source>
        <dbReference type="EMBL" id="QTZ94978.1"/>
    </source>
</evidence>
<keyword evidence="2" id="KW-1185">Reference proteome</keyword>
<proteinExistence type="predicted"/>
<gene>
    <name evidence="1" type="ORF">SU9_028920</name>
</gene>
<protein>
    <submittedName>
        <fullName evidence="1">Uncharacterized protein</fullName>
    </submittedName>
</protein>